<dbReference type="Proteomes" id="UP000019050">
    <property type="component" value="Unassembled WGS sequence"/>
</dbReference>
<name>W1Q5Z3_ABIDE</name>
<accession>W1Q5Z3</accession>
<dbReference type="Pfam" id="PF16316">
    <property type="entry name" value="DUF4956"/>
    <property type="match status" value="1"/>
</dbReference>
<keyword evidence="1" id="KW-1133">Transmembrane helix</keyword>
<keyword evidence="3" id="KW-1185">Reference proteome</keyword>
<reference evidence="2" key="1">
    <citation type="submission" date="2013-06" db="EMBL/GenBank/DDBJ databases">
        <authorList>
            <person name="Weinstock G."/>
            <person name="Sodergren E."/>
            <person name="Clifton S."/>
            <person name="Fulton L."/>
            <person name="Fulton B."/>
            <person name="Courtney L."/>
            <person name="Fronick C."/>
            <person name="Harrison M."/>
            <person name="Strong C."/>
            <person name="Farmer C."/>
            <person name="Delahaunty K."/>
            <person name="Markovic C."/>
            <person name="Hall O."/>
            <person name="Minx P."/>
            <person name="Tomlinson C."/>
            <person name="Mitreva M."/>
            <person name="Nelson J."/>
            <person name="Hou S."/>
            <person name="Wollam A."/>
            <person name="Pepin K.H."/>
            <person name="Johnson M."/>
            <person name="Bhonagiri V."/>
            <person name="Nash W.E."/>
            <person name="Warren W."/>
            <person name="Chinwalla A."/>
            <person name="Mardis E.R."/>
            <person name="Wilson R.K."/>
        </authorList>
    </citation>
    <scope>NUCLEOTIDE SEQUENCE [LARGE SCALE GENOMIC DNA]</scope>
    <source>
        <strain evidence="2">ATCC 49176</strain>
    </source>
</reference>
<dbReference type="OrthoDB" id="9803265at2"/>
<evidence type="ECO:0000313" key="2">
    <source>
        <dbReference type="EMBL" id="ESK65389.1"/>
    </source>
</evidence>
<dbReference type="EMBL" id="ACIN03000013">
    <property type="protein sequence ID" value="ESK65389.1"/>
    <property type="molecule type" value="Genomic_DNA"/>
</dbReference>
<dbReference type="AlphaFoldDB" id="W1Q5Z3"/>
<evidence type="ECO:0008006" key="4">
    <source>
        <dbReference type="Google" id="ProtNLM"/>
    </source>
</evidence>
<comment type="caution">
    <text evidence="2">The sequence shown here is derived from an EMBL/GenBank/DDBJ whole genome shotgun (WGS) entry which is preliminary data.</text>
</comment>
<feature type="transmembrane region" description="Helical" evidence="1">
    <location>
        <begin position="20"/>
        <end position="39"/>
    </location>
</feature>
<dbReference type="STRING" id="592010.GCWU000182_001550"/>
<proteinExistence type="predicted"/>
<dbReference type="HOGENOM" id="CLU_100966_1_0_9"/>
<dbReference type="RefSeq" id="WP_023392192.1">
    <property type="nucleotide sequence ID" value="NZ_KI535340.1"/>
</dbReference>
<organism evidence="2 3">
    <name type="scientific">Abiotrophia defectiva ATCC 49176</name>
    <dbReference type="NCBI Taxonomy" id="592010"/>
    <lineage>
        <taxon>Bacteria</taxon>
        <taxon>Bacillati</taxon>
        <taxon>Bacillota</taxon>
        <taxon>Bacilli</taxon>
        <taxon>Lactobacillales</taxon>
        <taxon>Aerococcaceae</taxon>
        <taxon>Abiotrophia</taxon>
    </lineage>
</organism>
<dbReference type="eggNOG" id="COG1285">
    <property type="taxonomic scope" value="Bacteria"/>
</dbReference>
<dbReference type="InterPro" id="IPR032531">
    <property type="entry name" value="DUF4956"/>
</dbReference>
<feature type="transmembrane region" description="Helical" evidence="1">
    <location>
        <begin position="51"/>
        <end position="84"/>
    </location>
</feature>
<sequence>MNQLFNSVYVANEANAKPEMLMMSLLVALLTGLWLAWVYKYKTLYTKDFVITLALLPTIIAMIIFLVNGNLGTSVAVAGTFSLIRFRSAAGGAKEMLVIFMATAIGLACGMGYVFLALGFTLVLTCLLLTLEHVNFANASQSRRYLTVKISADQDYDLLFEGIFEALCQSVELAAISFEDGDTLLKLDYIVDLKREVSDHAFINQFQAYNTLAKVSLSKVAKKKKTL</sequence>
<keyword evidence="1" id="KW-0472">Membrane</keyword>
<gene>
    <name evidence="2" type="ORF">GCWU000182_001550</name>
</gene>
<keyword evidence="1" id="KW-0812">Transmembrane</keyword>
<evidence type="ECO:0000313" key="3">
    <source>
        <dbReference type="Proteomes" id="UP000019050"/>
    </source>
</evidence>
<protein>
    <recommendedName>
        <fullName evidence="4">DUF4956 domain-containing protein</fullName>
    </recommendedName>
</protein>
<dbReference type="GeneID" id="84818048"/>
<evidence type="ECO:0000256" key="1">
    <source>
        <dbReference type="SAM" id="Phobius"/>
    </source>
</evidence>
<feature type="transmembrane region" description="Helical" evidence="1">
    <location>
        <begin position="96"/>
        <end position="129"/>
    </location>
</feature>